<dbReference type="PANTHER" id="PTHR32285">
    <property type="entry name" value="PROTEIN TRICHOME BIREFRINGENCE-LIKE 9-RELATED"/>
    <property type="match status" value="1"/>
</dbReference>
<comment type="caution">
    <text evidence="10">The sequence shown here is derived from an EMBL/GenBank/DDBJ whole genome shotgun (WGS) entry which is preliminary data.</text>
</comment>
<dbReference type="Pfam" id="PF13839">
    <property type="entry name" value="PC-Esterase"/>
    <property type="match status" value="1"/>
</dbReference>
<keyword evidence="3" id="KW-0812">Transmembrane</keyword>
<evidence type="ECO:0000256" key="3">
    <source>
        <dbReference type="ARBA" id="ARBA00022692"/>
    </source>
</evidence>
<keyword evidence="4" id="KW-0735">Signal-anchor</keyword>
<evidence type="ECO:0000313" key="11">
    <source>
        <dbReference type="Proteomes" id="UP001605036"/>
    </source>
</evidence>
<keyword evidence="11" id="KW-1185">Reference proteome</keyword>
<dbReference type="AlphaFoldDB" id="A0ABD1ZMN3"/>
<feature type="compositionally biased region" description="Basic and acidic residues" evidence="7">
    <location>
        <begin position="403"/>
        <end position="416"/>
    </location>
</feature>
<dbReference type="PANTHER" id="PTHR32285:SF18">
    <property type="entry name" value="PROTEIN TRICHOME BIREFRINGENCE-LIKE 18"/>
    <property type="match status" value="1"/>
</dbReference>
<comment type="similarity">
    <text evidence="2">Belongs to the PC-esterase family. TBL subfamily.</text>
</comment>
<dbReference type="Proteomes" id="UP001605036">
    <property type="component" value="Unassembled WGS sequence"/>
</dbReference>
<evidence type="ECO:0000313" key="10">
    <source>
        <dbReference type="EMBL" id="KAL2652711.1"/>
    </source>
</evidence>
<feature type="domain" description="Trichome birefringence-like N-terminal" evidence="9">
    <location>
        <begin position="92"/>
        <end position="147"/>
    </location>
</feature>
<evidence type="ECO:0008006" key="12">
    <source>
        <dbReference type="Google" id="ProtNLM"/>
    </source>
</evidence>
<dbReference type="EMBL" id="JBHFFA010000001">
    <property type="protein sequence ID" value="KAL2652711.1"/>
    <property type="molecule type" value="Genomic_DNA"/>
</dbReference>
<evidence type="ECO:0000256" key="2">
    <source>
        <dbReference type="ARBA" id="ARBA00007727"/>
    </source>
</evidence>
<organism evidence="10 11">
    <name type="scientific">Riccia fluitans</name>
    <dbReference type="NCBI Taxonomy" id="41844"/>
    <lineage>
        <taxon>Eukaryota</taxon>
        <taxon>Viridiplantae</taxon>
        <taxon>Streptophyta</taxon>
        <taxon>Embryophyta</taxon>
        <taxon>Marchantiophyta</taxon>
        <taxon>Marchantiopsida</taxon>
        <taxon>Marchantiidae</taxon>
        <taxon>Marchantiales</taxon>
        <taxon>Ricciaceae</taxon>
        <taxon>Riccia</taxon>
    </lineage>
</organism>
<reference evidence="10 11" key="1">
    <citation type="submission" date="2024-09" db="EMBL/GenBank/DDBJ databases">
        <title>Chromosome-scale assembly of Riccia fluitans.</title>
        <authorList>
            <person name="Paukszto L."/>
            <person name="Sawicki J."/>
            <person name="Karawczyk K."/>
            <person name="Piernik-Szablinska J."/>
            <person name="Szczecinska M."/>
            <person name="Mazdziarz M."/>
        </authorList>
    </citation>
    <scope>NUCLEOTIDE SEQUENCE [LARGE SCALE GENOMIC DNA]</scope>
    <source>
        <strain evidence="10">Rf_01</strain>
        <tissue evidence="10">Aerial parts of the thallus</tissue>
    </source>
</reference>
<evidence type="ECO:0000256" key="4">
    <source>
        <dbReference type="ARBA" id="ARBA00022968"/>
    </source>
</evidence>
<comment type="subcellular location">
    <subcellularLocation>
        <location evidence="1">Membrane</location>
        <topology evidence="1">Single-pass membrane protein</topology>
    </subcellularLocation>
</comment>
<evidence type="ECO:0000256" key="5">
    <source>
        <dbReference type="ARBA" id="ARBA00022989"/>
    </source>
</evidence>
<dbReference type="InterPro" id="IPR025846">
    <property type="entry name" value="TBL_N"/>
</dbReference>
<gene>
    <name evidence="10" type="ORF">R1flu_020839</name>
</gene>
<evidence type="ECO:0000256" key="7">
    <source>
        <dbReference type="SAM" id="MobiDB-lite"/>
    </source>
</evidence>
<dbReference type="InterPro" id="IPR026057">
    <property type="entry name" value="TBL_C"/>
</dbReference>
<keyword evidence="5" id="KW-1133">Transmembrane helix</keyword>
<protein>
    <recommendedName>
        <fullName evidence="12">Trichome birefringence-like N-terminal domain-containing protein</fullName>
    </recommendedName>
</protein>
<keyword evidence="6" id="KW-0472">Membrane</keyword>
<evidence type="ECO:0000256" key="6">
    <source>
        <dbReference type="ARBA" id="ARBA00023136"/>
    </source>
</evidence>
<dbReference type="Pfam" id="PF14416">
    <property type="entry name" value="PMR5N"/>
    <property type="match status" value="1"/>
</dbReference>
<sequence length="449" mass="50526">MTSLTLKRLCCVGCLLGVILMLTSRSFLQSSFGWAVGGDECITELTPSAKPSQKLDGPSDPITQEDDTKLLSDGAILARPSVLLVNSTRKDGCDIFKGQWIPDPIGPLYSFNTCRQVLTSTQAQNCRDNGRPDNKYEYYKWKPHGCEIPRLDPLAFLELMKGKTMAVIGDSLARNQYESLICNLLQAEDGELRASRTMQRWYFGTHNFTLIRIWSTFLVQQSNETFPFAPDDSVKLFLDKADNFTQFIPEFDVVIISSGHWWERKTTYIVDGKIQGGYKWTPNVTKVDHNRAFSMAVGTALKVIGEIPNYHGLTILKPFSPNHYEGGLWDTGGSCTGKTEPYLPGQAPKNAFNEMMREKQLDALELTVQRLNGSKKRNGSKYAVLDIFEAMNYRGDGHPGPYRSKDPNKRTQRDAKGPPPQDCLHWCMPGPVDTINQLLFELLKTHLPQ</sequence>
<accession>A0ABD1ZMN3</accession>
<evidence type="ECO:0000259" key="8">
    <source>
        <dbReference type="Pfam" id="PF13839"/>
    </source>
</evidence>
<feature type="region of interest" description="Disordered" evidence="7">
    <location>
        <begin position="396"/>
        <end position="422"/>
    </location>
</feature>
<dbReference type="GO" id="GO:0016020">
    <property type="term" value="C:membrane"/>
    <property type="evidence" value="ECO:0007669"/>
    <property type="project" value="UniProtKB-SubCell"/>
</dbReference>
<name>A0ABD1ZMN3_9MARC</name>
<proteinExistence type="inferred from homology"/>
<evidence type="ECO:0000256" key="1">
    <source>
        <dbReference type="ARBA" id="ARBA00004167"/>
    </source>
</evidence>
<evidence type="ECO:0000259" key="9">
    <source>
        <dbReference type="Pfam" id="PF14416"/>
    </source>
</evidence>
<dbReference type="InterPro" id="IPR029962">
    <property type="entry name" value="TBL"/>
</dbReference>
<feature type="domain" description="Trichome birefringence-like C-terminal" evidence="8">
    <location>
        <begin position="148"/>
        <end position="441"/>
    </location>
</feature>